<dbReference type="InterPro" id="IPR002885">
    <property type="entry name" value="PPR_rpt"/>
</dbReference>
<feature type="repeat" description="PPR" evidence="3">
    <location>
        <begin position="438"/>
        <end position="472"/>
    </location>
</feature>
<dbReference type="InterPro" id="IPR011009">
    <property type="entry name" value="Kinase-like_dom_sf"/>
</dbReference>
<dbReference type="OrthoDB" id="185373at2759"/>
<feature type="repeat" description="PPR" evidence="3">
    <location>
        <begin position="368"/>
        <end position="402"/>
    </location>
</feature>
<accession>A0A835D6C2</accession>
<protein>
    <recommendedName>
        <fullName evidence="5">PROP1-like PPR domain-containing protein</fullName>
    </recommendedName>
</protein>
<dbReference type="InterPro" id="IPR011990">
    <property type="entry name" value="TPR-like_helical_dom_sf"/>
</dbReference>
<reference evidence="6 7" key="1">
    <citation type="submission" date="2020-04" db="EMBL/GenBank/DDBJ databases">
        <title>Plant Genome Project.</title>
        <authorList>
            <person name="Zhang R.-G."/>
        </authorList>
    </citation>
    <scope>NUCLEOTIDE SEQUENCE [LARGE SCALE GENOMIC DNA]</scope>
    <source>
        <strain evidence="6">YNK0</strain>
        <tissue evidence="6">Leaf</tissue>
    </source>
</reference>
<dbReference type="PANTHER" id="PTHR47447">
    <property type="entry name" value="OS03G0856100 PROTEIN"/>
    <property type="match status" value="1"/>
</dbReference>
<dbReference type="Pfam" id="PF17177">
    <property type="entry name" value="PPR_long"/>
    <property type="match status" value="1"/>
</dbReference>
<evidence type="ECO:0000259" key="5">
    <source>
        <dbReference type="Pfam" id="PF17177"/>
    </source>
</evidence>
<evidence type="ECO:0000256" key="2">
    <source>
        <dbReference type="ARBA" id="ARBA00022737"/>
    </source>
</evidence>
<evidence type="ECO:0000256" key="3">
    <source>
        <dbReference type="PROSITE-ProRule" id="PRU00708"/>
    </source>
</evidence>
<comment type="similarity">
    <text evidence="1">Belongs to the PPR family. P subfamily.</text>
</comment>
<dbReference type="AlphaFoldDB" id="A0A835D6C2"/>
<keyword evidence="4" id="KW-0175">Coiled coil</keyword>
<evidence type="ECO:0000313" key="6">
    <source>
        <dbReference type="EMBL" id="KAF8392343.1"/>
    </source>
</evidence>
<evidence type="ECO:0000256" key="1">
    <source>
        <dbReference type="ARBA" id="ARBA00007626"/>
    </source>
</evidence>
<organism evidence="6 7">
    <name type="scientific">Tetracentron sinense</name>
    <name type="common">Spur-leaf</name>
    <dbReference type="NCBI Taxonomy" id="13715"/>
    <lineage>
        <taxon>Eukaryota</taxon>
        <taxon>Viridiplantae</taxon>
        <taxon>Streptophyta</taxon>
        <taxon>Embryophyta</taxon>
        <taxon>Tracheophyta</taxon>
        <taxon>Spermatophyta</taxon>
        <taxon>Magnoliopsida</taxon>
        <taxon>Trochodendrales</taxon>
        <taxon>Trochodendraceae</taxon>
        <taxon>Tetracentron</taxon>
    </lineage>
</organism>
<dbReference type="SUPFAM" id="SSF56112">
    <property type="entry name" value="Protein kinase-like (PK-like)"/>
    <property type="match status" value="1"/>
</dbReference>
<feature type="repeat" description="PPR" evidence="3">
    <location>
        <begin position="298"/>
        <end position="332"/>
    </location>
</feature>
<dbReference type="Pfam" id="PF01535">
    <property type="entry name" value="PPR"/>
    <property type="match status" value="3"/>
</dbReference>
<feature type="repeat" description="PPR" evidence="3">
    <location>
        <begin position="333"/>
        <end position="367"/>
    </location>
</feature>
<dbReference type="Gene3D" id="1.25.40.10">
    <property type="entry name" value="Tetratricopeptide repeat domain"/>
    <property type="match status" value="4"/>
</dbReference>
<feature type="repeat" description="PPR" evidence="3">
    <location>
        <begin position="263"/>
        <end position="297"/>
    </location>
</feature>
<comment type="caution">
    <text evidence="6">The sequence shown here is derived from an EMBL/GenBank/DDBJ whole genome shotgun (WGS) entry which is preliminary data.</text>
</comment>
<dbReference type="SUPFAM" id="SSF48452">
    <property type="entry name" value="TPR-like"/>
    <property type="match status" value="1"/>
</dbReference>
<feature type="repeat" description="PPR" evidence="3">
    <location>
        <begin position="228"/>
        <end position="262"/>
    </location>
</feature>
<dbReference type="PROSITE" id="PS51375">
    <property type="entry name" value="PPR"/>
    <property type="match status" value="6"/>
</dbReference>
<keyword evidence="7" id="KW-1185">Reference proteome</keyword>
<dbReference type="OMA" id="FIEAYCH"/>
<evidence type="ECO:0000313" key="7">
    <source>
        <dbReference type="Proteomes" id="UP000655225"/>
    </source>
</evidence>
<feature type="coiled-coil region" evidence="4">
    <location>
        <begin position="482"/>
        <end position="509"/>
    </location>
</feature>
<sequence length="745" mass="84420">MNESSELPDWVKFSQDENSTVADSEDDFVLPIIVNWVNNQKVHGHNIDVRYASNGTMDKDVDKISRILKSRFKSPDAVIQAIDGCNVDISKSLVEKLLKRFSNDWTSAFGFFKWANVQKGYKHSPDSYDSMVDILGKSKQFVLMWELVEEMVQLGGHISLVTMSKIMRRLAAAGKWTDAIEAFHKIERFGVSKDTSAMNVLLDTLCKEQSVEHAQDAFLEFKNEILPDHRTFNVLTHGWCKARQLDKARWTMGEMERHGFHPCVISYTSLIEAYCREKDFRKVDATLDEMQEKGCPPNVVTYTIVMHSLGKAKQTNEALEVYDRMKRNGCVPDTSFYNSLIYILSKAGRLQDARDVYEEMLKSGLTPNVTTHDTMISAACEHSQEETALKLLQEMEEGSCKPELTTYAPLLKMCCRKKRMKVLFYLLNDMFKKDIGLELGTYSLLVHGLCRSGKLEVACFFFEEIVLKGLVPKDCTYSMLIEELKKKNMEKAKEKIQQLMLQAKSVEQSGHCSRMHVKLQDELEAWCMTKLRRLGVSTTVLYAVDPVLHTLRFEYGEGPPIKDVFLDFGSHGIIEKQMVNIVVQIGNEIGKLHDGGLIHCDLTTSKMFFSDVTQEWCQSADGSNTSCIPEVVEVMVNTEQACSSAIERSKPNHGWMSPLQLKQVFHLADHKVASIRAMLRCFKVDSGLGINLSKSTIVGVGEVKSIQAEHYLLQSKSGEHPSLELIHMRHLLSLSLSLMIGIDPF</sequence>
<dbReference type="PANTHER" id="PTHR47447:SF28">
    <property type="entry name" value="PENTACOTRIPEPTIDE-REPEAT REGION OF PRORP DOMAIN-CONTAINING PROTEIN"/>
    <property type="match status" value="1"/>
</dbReference>
<dbReference type="Gene3D" id="1.10.510.10">
    <property type="entry name" value="Transferase(Phosphotransferase) domain 1"/>
    <property type="match status" value="1"/>
</dbReference>
<dbReference type="Proteomes" id="UP000655225">
    <property type="component" value="Unassembled WGS sequence"/>
</dbReference>
<dbReference type="NCBIfam" id="TIGR00756">
    <property type="entry name" value="PPR"/>
    <property type="match status" value="5"/>
</dbReference>
<dbReference type="EMBL" id="JABCRI010000016">
    <property type="protein sequence ID" value="KAF8392343.1"/>
    <property type="molecule type" value="Genomic_DNA"/>
</dbReference>
<keyword evidence="2" id="KW-0677">Repeat</keyword>
<proteinExistence type="inferred from homology"/>
<evidence type="ECO:0000256" key="4">
    <source>
        <dbReference type="SAM" id="Coils"/>
    </source>
</evidence>
<gene>
    <name evidence="6" type="ORF">HHK36_022685</name>
</gene>
<dbReference type="InterPro" id="IPR033443">
    <property type="entry name" value="PROP1-like_PPR_dom"/>
</dbReference>
<feature type="domain" description="PROP1-like PPR" evidence="5">
    <location>
        <begin position="307"/>
        <end position="445"/>
    </location>
</feature>
<name>A0A835D6C2_TETSI</name>